<dbReference type="CDD" id="cd08421">
    <property type="entry name" value="PBP2_LTTR_like_1"/>
    <property type="match status" value="1"/>
</dbReference>
<dbReference type="InterPro" id="IPR036388">
    <property type="entry name" value="WH-like_DNA-bd_sf"/>
</dbReference>
<dbReference type="InterPro" id="IPR050950">
    <property type="entry name" value="HTH-type_LysR_regulators"/>
</dbReference>
<dbReference type="RefSeq" id="WP_345535486.1">
    <property type="nucleotide sequence ID" value="NZ_BAABGJ010000002.1"/>
</dbReference>
<keyword evidence="2" id="KW-0805">Transcription regulation</keyword>
<dbReference type="Gene3D" id="3.40.190.290">
    <property type="match status" value="1"/>
</dbReference>
<dbReference type="PANTHER" id="PTHR30419">
    <property type="entry name" value="HTH-TYPE TRANSCRIPTIONAL REGULATOR YBHD"/>
    <property type="match status" value="1"/>
</dbReference>
<dbReference type="SUPFAM" id="SSF53850">
    <property type="entry name" value="Periplasmic binding protein-like II"/>
    <property type="match status" value="1"/>
</dbReference>
<evidence type="ECO:0000313" key="7">
    <source>
        <dbReference type="Proteomes" id="UP001500975"/>
    </source>
</evidence>
<dbReference type="InterPro" id="IPR036390">
    <property type="entry name" value="WH_DNA-bd_sf"/>
</dbReference>
<evidence type="ECO:0000256" key="2">
    <source>
        <dbReference type="ARBA" id="ARBA00023015"/>
    </source>
</evidence>
<keyword evidence="4" id="KW-0804">Transcription</keyword>
<reference evidence="7" key="1">
    <citation type="journal article" date="2019" name="Int. J. Syst. Evol. Microbiol.">
        <title>The Global Catalogue of Microorganisms (GCM) 10K type strain sequencing project: providing services to taxonomists for standard genome sequencing and annotation.</title>
        <authorList>
            <consortium name="The Broad Institute Genomics Platform"/>
            <consortium name="The Broad Institute Genome Sequencing Center for Infectious Disease"/>
            <person name="Wu L."/>
            <person name="Ma J."/>
        </authorList>
    </citation>
    <scope>NUCLEOTIDE SEQUENCE [LARGE SCALE GENOMIC DNA]</scope>
    <source>
        <strain evidence="7">JCM 17804</strain>
    </source>
</reference>
<dbReference type="Pfam" id="PF00126">
    <property type="entry name" value="HTH_1"/>
    <property type="match status" value="1"/>
</dbReference>
<dbReference type="Pfam" id="PF03466">
    <property type="entry name" value="LysR_substrate"/>
    <property type="match status" value="1"/>
</dbReference>
<evidence type="ECO:0000313" key="6">
    <source>
        <dbReference type="EMBL" id="GAA4330142.1"/>
    </source>
</evidence>
<keyword evidence="3" id="KW-0238">DNA-binding</keyword>
<evidence type="ECO:0000256" key="1">
    <source>
        <dbReference type="ARBA" id="ARBA00009437"/>
    </source>
</evidence>
<dbReference type="PROSITE" id="PS50931">
    <property type="entry name" value="HTH_LYSR"/>
    <property type="match status" value="1"/>
</dbReference>
<dbReference type="InterPro" id="IPR000847">
    <property type="entry name" value="LysR_HTH_N"/>
</dbReference>
<organism evidence="6 7">
    <name type="scientific">Variovorax defluvii</name>
    <dbReference type="NCBI Taxonomy" id="913761"/>
    <lineage>
        <taxon>Bacteria</taxon>
        <taxon>Pseudomonadati</taxon>
        <taxon>Pseudomonadota</taxon>
        <taxon>Betaproteobacteria</taxon>
        <taxon>Burkholderiales</taxon>
        <taxon>Comamonadaceae</taxon>
        <taxon>Variovorax</taxon>
    </lineage>
</organism>
<feature type="domain" description="HTH lysR-type" evidence="5">
    <location>
        <begin position="15"/>
        <end position="67"/>
    </location>
</feature>
<comment type="similarity">
    <text evidence="1">Belongs to the LysR transcriptional regulatory family.</text>
</comment>
<proteinExistence type="inferred from homology"/>
<name>A0ABP8GUG1_9BURK</name>
<accession>A0ABP8GUG1</accession>
<dbReference type="Gene3D" id="1.10.10.10">
    <property type="entry name" value="Winged helix-like DNA-binding domain superfamily/Winged helix DNA-binding domain"/>
    <property type="match status" value="1"/>
</dbReference>
<sequence>MARSINPARVDFVTLRLFCAVAQSGSITKGAEACHLALSAASRRLSDFESAAGSKLLERSAQGIALTPAGHVAVQHAMRLFQGFEQFSSELGDYASGVRGHVRLWANMSALTEFLPTALATFLERHPDIRVEVEEQLSGDIVRALVDGLADVGVFAENTPAYGLEVMPFQTDELVVLCARQHPLARAKRVSFKACLAHEFVGLNRSSSLLELTSRAAEQAGIPMRLRVQVRSFDAMCHMIAAGLGIGVVPLAACSAQVSVLGLKVLRLSDLWAERRLLMAAQAGGQLSPAAELLLKHLAASGPSAIPAAQAPASRPHGTRGRRG</sequence>
<evidence type="ECO:0000256" key="3">
    <source>
        <dbReference type="ARBA" id="ARBA00023125"/>
    </source>
</evidence>
<dbReference type="PANTHER" id="PTHR30419:SF2">
    <property type="entry name" value="LYSR FAMILY TRANSCRIPTIONAL REGULATOR"/>
    <property type="match status" value="1"/>
</dbReference>
<dbReference type="SUPFAM" id="SSF46785">
    <property type="entry name" value="Winged helix' DNA-binding domain"/>
    <property type="match status" value="1"/>
</dbReference>
<dbReference type="EMBL" id="BAABGJ010000002">
    <property type="protein sequence ID" value="GAA4330142.1"/>
    <property type="molecule type" value="Genomic_DNA"/>
</dbReference>
<evidence type="ECO:0000256" key="4">
    <source>
        <dbReference type="ARBA" id="ARBA00023163"/>
    </source>
</evidence>
<comment type="caution">
    <text evidence="6">The sequence shown here is derived from an EMBL/GenBank/DDBJ whole genome shotgun (WGS) entry which is preliminary data.</text>
</comment>
<evidence type="ECO:0000259" key="5">
    <source>
        <dbReference type="PROSITE" id="PS50931"/>
    </source>
</evidence>
<keyword evidence="7" id="KW-1185">Reference proteome</keyword>
<dbReference type="Proteomes" id="UP001500975">
    <property type="component" value="Unassembled WGS sequence"/>
</dbReference>
<gene>
    <name evidence="6" type="ORF">GCM10023165_03540</name>
</gene>
<protein>
    <submittedName>
        <fullName evidence="6">LysR substrate-binding domain-containing protein</fullName>
    </submittedName>
</protein>
<dbReference type="InterPro" id="IPR005119">
    <property type="entry name" value="LysR_subst-bd"/>
</dbReference>